<keyword evidence="1" id="KW-1133">Transmembrane helix</keyword>
<dbReference type="PANTHER" id="PTHR37471:SF1">
    <property type="entry name" value="AB HYDROLASE-1 DOMAIN-CONTAINING PROTEIN"/>
    <property type="match status" value="1"/>
</dbReference>
<gene>
    <name evidence="2" type="ORF">HETIRDRAFT_314072</name>
</gene>
<name>W4KDW9_HETIT</name>
<reference evidence="2 3" key="1">
    <citation type="journal article" date="2012" name="New Phytol.">
        <title>Insight into trade-off between wood decay and parasitism from the genome of a fungal forest pathogen.</title>
        <authorList>
            <person name="Olson A."/>
            <person name="Aerts A."/>
            <person name="Asiegbu F."/>
            <person name="Belbahri L."/>
            <person name="Bouzid O."/>
            <person name="Broberg A."/>
            <person name="Canback B."/>
            <person name="Coutinho P.M."/>
            <person name="Cullen D."/>
            <person name="Dalman K."/>
            <person name="Deflorio G."/>
            <person name="van Diepen L.T."/>
            <person name="Dunand C."/>
            <person name="Duplessis S."/>
            <person name="Durling M."/>
            <person name="Gonthier P."/>
            <person name="Grimwood J."/>
            <person name="Fossdal C.G."/>
            <person name="Hansson D."/>
            <person name="Henrissat B."/>
            <person name="Hietala A."/>
            <person name="Himmelstrand K."/>
            <person name="Hoffmeister D."/>
            <person name="Hogberg N."/>
            <person name="James T.Y."/>
            <person name="Karlsson M."/>
            <person name="Kohler A."/>
            <person name="Kues U."/>
            <person name="Lee Y.H."/>
            <person name="Lin Y.C."/>
            <person name="Lind M."/>
            <person name="Lindquist E."/>
            <person name="Lombard V."/>
            <person name="Lucas S."/>
            <person name="Lunden K."/>
            <person name="Morin E."/>
            <person name="Murat C."/>
            <person name="Park J."/>
            <person name="Raffaello T."/>
            <person name="Rouze P."/>
            <person name="Salamov A."/>
            <person name="Schmutz J."/>
            <person name="Solheim H."/>
            <person name="Stahlberg J."/>
            <person name="Velez H."/>
            <person name="de Vries R.P."/>
            <person name="Wiebenga A."/>
            <person name="Woodward S."/>
            <person name="Yakovlev I."/>
            <person name="Garbelotto M."/>
            <person name="Martin F."/>
            <person name="Grigoriev I.V."/>
            <person name="Stenlid J."/>
        </authorList>
    </citation>
    <scope>NUCLEOTIDE SEQUENCE [LARGE SCALE GENOMIC DNA]</scope>
    <source>
        <strain evidence="2 3">TC 32-1</strain>
    </source>
</reference>
<dbReference type="EMBL" id="KI925456">
    <property type="protein sequence ID" value="ETW84003.1"/>
    <property type="molecule type" value="Genomic_DNA"/>
</dbReference>
<organism evidence="2 3">
    <name type="scientific">Heterobasidion irregulare (strain TC 32-1)</name>
    <dbReference type="NCBI Taxonomy" id="747525"/>
    <lineage>
        <taxon>Eukaryota</taxon>
        <taxon>Fungi</taxon>
        <taxon>Dikarya</taxon>
        <taxon>Basidiomycota</taxon>
        <taxon>Agaricomycotina</taxon>
        <taxon>Agaricomycetes</taxon>
        <taxon>Russulales</taxon>
        <taxon>Bondarzewiaceae</taxon>
        <taxon>Heterobasidion</taxon>
        <taxon>Heterobasidion annosum species complex</taxon>
    </lineage>
</organism>
<dbReference type="STRING" id="747525.W4KDW9"/>
<dbReference type="HOGENOM" id="CLU_028357_0_0_1"/>
<evidence type="ECO:0000256" key="1">
    <source>
        <dbReference type="SAM" id="Phobius"/>
    </source>
</evidence>
<dbReference type="OrthoDB" id="6431331at2759"/>
<dbReference type="GeneID" id="20670086"/>
<protein>
    <recommendedName>
        <fullName evidence="4">AB hydrolase-1 domain-containing protein</fullName>
    </recommendedName>
</protein>
<dbReference type="InParanoid" id="W4KDW9"/>
<keyword evidence="1" id="KW-0472">Membrane</keyword>
<dbReference type="SUPFAM" id="SSF53474">
    <property type="entry name" value="alpha/beta-Hydrolases"/>
    <property type="match status" value="1"/>
</dbReference>
<evidence type="ECO:0000313" key="2">
    <source>
        <dbReference type="EMBL" id="ETW84003.1"/>
    </source>
</evidence>
<keyword evidence="3" id="KW-1185">Reference proteome</keyword>
<sequence>MPPQLPHKDSTPSCVSDVPHTTPARDLSFYAALLFVVLPVWSVPPLSWIYVLCTLHTGSLWTLSGVQMAWFACALAEVFFSLYHFNLARFVTGPCPIPAGDPAELQAAFRRVTKAGLSSLSDDAFDEETLDVSRPGSPAEVVEQLDRDDPRAVDFRNSLRTWFHKVPWSHIRKQEMYQWLYWSIFNTHLPPLPTLSPARRAVLEDVLSLVEKRSGTAIPPGTNPTARPILLTLDPVRVAWRPLAWYVLVALGNRALRAWFVRRRGMRHGVKDGIEYLLYVPDGYAFETGAAPVVFVHGLGLGLVQYQMILSRLLYELRDRPLLVPLQPHVSQQIFHRDFLAPKGRQETAAALRALLVELGWAPADGGAAGGRGAKAREGRITLMSHSNGSFVHAWLLKAHPELFRRSCFVDPVTFCSWEGDVCYNFIHRPCSTGLHLLMRYFVSTELGVANVLQRRFDWASNSLWYEEIPHARDPRRTRFFLGGSDAILAAPRVRRYLAAHGVRDGLWYDPAGHHGQALFPDSAGYRELIGWLTEAESAPMRAR</sequence>
<dbReference type="Gene3D" id="3.40.50.1820">
    <property type="entry name" value="alpha/beta hydrolase"/>
    <property type="match status" value="1"/>
</dbReference>
<dbReference type="KEGG" id="hir:HETIRDRAFT_314072"/>
<dbReference type="RefSeq" id="XP_009543724.1">
    <property type="nucleotide sequence ID" value="XM_009545429.1"/>
</dbReference>
<evidence type="ECO:0008006" key="4">
    <source>
        <dbReference type="Google" id="ProtNLM"/>
    </source>
</evidence>
<dbReference type="eggNOG" id="ENOG502S2CP">
    <property type="taxonomic scope" value="Eukaryota"/>
</dbReference>
<feature type="transmembrane region" description="Helical" evidence="1">
    <location>
        <begin position="29"/>
        <end position="53"/>
    </location>
</feature>
<dbReference type="AlphaFoldDB" id="W4KDW9"/>
<dbReference type="PANTHER" id="PTHR37471">
    <property type="entry name" value="UNNAMED PRODUCT"/>
    <property type="match status" value="1"/>
</dbReference>
<dbReference type="InterPro" id="IPR029058">
    <property type="entry name" value="AB_hydrolase_fold"/>
</dbReference>
<feature type="transmembrane region" description="Helical" evidence="1">
    <location>
        <begin position="60"/>
        <end position="83"/>
    </location>
</feature>
<proteinExistence type="predicted"/>
<keyword evidence="1" id="KW-0812">Transmembrane</keyword>
<evidence type="ECO:0000313" key="3">
    <source>
        <dbReference type="Proteomes" id="UP000030671"/>
    </source>
</evidence>
<accession>W4KDW9</accession>
<dbReference type="Proteomes" id="UP000030671">
    <property type="component" value="Unassembled WGS sequence"/>
</dbReference>